<gene>
    <name evidence="2" type="ORF">Pan14r_38720</name>
</gene>
<protein>
    <submittedName>
        <fullName evidence="2">Uncharacterized protein</fullName>
    </submittedName>
</protein>
<feature type="compositionally biased region" description="Polar residues" evidence="1">
    <location>
        <begin position="1"/>
        <end position="10"/>
    </location>
</feature>
<proteinExistence type="predicted"/>
<sequence length="181" mass="19988">MAATRCSRTSAGEPESESECRAIAASPTCEAMFREFQSETPTGTIYAASAPRAPSPEKSNFVRRPFRRVRPATNRPSRAGQTLDNPAPFTRDRQAPRESREIPLESVSISAQNRRHPHQLARQNSLTRESAIAANRGKATKKAGVLRFAKRRLSEFTPGGQFPNQTEKLWATSGFQTLAGF</sequence>
<keyword evidence="3" id="KW-1185">Reference proteome</keyword>
<feature type="region of interest" description="Disordered" evidence="1">
    <location>
        <begin position="40"/>
        <end position="125"/>
    </location>
</feature>
<feature type="region of interest" description="Disordered" evidence="1">
    <location>
        <begin position="1"/>
        <end position="20"/>
    </location>
</feature>
<dbReference type="EMBL" id="SJPL01000001">
    <property type="protein sequence ID" value="TWT71562.1"/>
    <property type="molecule type" value="Genomic_DNA"/>
</dbReference>
<evidence type="ECO:0000256" key="1">
    <source>
        <dbReference type="SAM" id="MobiDB-lite"/>
    </source>
</evidence>
<name>A0A5C5YE37_9PLAN</name>
<evidence type="ECO:0000313" key="2">
    <source>
        <dbReference type="EMBL" id="TWT71562.1"/>
    </source>
</evidence>
<dbReference type="Proteomes" id="UP000317238">
    <property type="component" value="Unassembled WGS sequence"/>
</dbReference>
<feature type="compositionally biased region" description="Basic and acidic residues" evidence="1">
    <location>
        <begin position="90"/>
        <end position="103"/>
    </location>
</feature>
<comment type="caution">
    <text evidence="2">The sequence shown here is derived from an EMBL/GenBank/DDBJ whole genome shotgun (WGS) entry which is preliminary data.</text>
</comment>
<reference evidence="2 3" key="1">
    <citation type="submission" date="2019-02" db="EMBL/GenBank/DDBJ databases">
        <title>Deep-cultivation of Planctomycetes and their phenomic and genomic characterization uncovers novel biology.</title>
        <authorList>
            <person name="Wiegand S."/>
            <person name="Jogler M."/>
            <person name="Boedeker C."/>
            <person name="Pinto D."/>
            <person name="Vollmers J."/>
            <person name="Rivas-Marin E."/>
            <person name="Kohn T."/>
            <person name="Peeters S.H."/>
            <person name="Heuer A."/>
            <person name="Rast P."/>
            <person name="Oberbeckmann S."/>
            <person name="Bunk B."/>
            <person name="Jeske O."/>
            <person name="Meyerdierks A."/>
            <person name="Storesund J.E."/>
            <person name="Kallscheuer N."/>
            <person name="Luecker S."/>
            <person name="Lage O.M."/>
            <person name="Pohl T."/>
            <person name="Merkel B.J."/>
            <person name="Hornburger P."/>
            <person name="Mueller R.-W."/>
            <person name="Bruemmer F."/>
            <person name="Labrenz M."/>
            <person name="Spormann A.M."/>
            <person name="Op Den Camp H."/>
            <person name="Overmann J."/>
            <person name="Amann R."/>
            <person name="Jetten M.S.M."/>
            <person name="Mascher T."/>
            <person name="Medema M.H."/>
            <person name="Devos D.P."/>
            <person name="Kaster A.-K."/>
            <person name="Ovreas L."/>
            <person name="Rohde M."/>
            <person name="Galperin M.Y."/>
            <person name="Jogler C."/>
        </authorList>
    </citation>
    <scope>NUCLEOTIDE SEQUENCE [LARGE SCALE GENOMIC DNA]</scope>
    <source>
        <strain evidence="2 3">Pan14r</strain>
    </source>
</reference>
<feature type="compositionally biased region" description="Polar residues" evidence="1">
    <location>
        <begin position="74"/>
        <end position="84"/>
    </location>
</feature>
<evidence type="ECO:0000313" key="3">
    <source>
        <dbReference type="Proteomes" id="UP000317238"/>
    </source>
</evidence>
<accession>A0A5C5YE37</accession>
<organism evidence="2 3">
    <name type="scientific">Crateriforma conspicua</name>
    <dbReference type="NCBI Taxonomy" id="2527996"/>
    <lineage>
        <taxon>Bacteria</taxon>
        <taxon>Pseudomonadati</taxon>
        <taxon>Planctomycetota</taxon>
        <taxon>Planctomycetia</taxon>
        <taxon>Planctomycetales</taxon>
        <taxon>Planctomycetaceae</taxon>
        <taxon>Crateriforma</taxon>
    </lineage>
</organism>
<dbReference type="AlphaFoldDB" id="A0A5C5YE37"/>